<dbReference type="Proteomes" id="UP000037251">
    <property type="component" value="Unassembled WGS sequence"/>
</dbReference>
<keyword evidence="3" id="KW-1185">Reference proteome</keyword>
<dbReference type="PATRIC" id="fig|67356.5.peg.2494"/>
<dbReference type="CDD" id="cd01421">
    <property type="entry name" value="IMPCH"/>
    <property type="match status" value="1"/>
</dbReference>
<dbReference type="PROSITE" id="PS51855">
    <property type="entry name" value="MGS"/>
    <property type="match status" value="1"/>
</dbReference>
<dbReference type="SUPFAM" id="SSF52335">
    <property type="entry name" value="Methylglyoxal synthase-like"/>
    <property type="match status" value="1"/>
</dbReference>
<dbReference type="InterPro" id="IPR036914">
    <property type="entry name" value="MGS-like_dom_sf"/>
</dbReference>
<organism evidence="2 3">
    <name type="scientific">Streptomyces resistomycificus</name>
    <dbReference type="NCBI Taxonomy" id="67356"/>
    <lineage>
        <taxon>Bacteria</taxon>
        <taxon>Bacillati</taxon>
        <taxon>Actinomycetota</taxon>
        <taxon>Actinomycetes</taxon>
        <taxon>Kitasatosporales</taxon>
        <taxon>Streptomycetaceae</taxon>
        <taxon>Streptomyces</taxon>
        <taxon>Streptomyces aurantiacus group</taxon>
    </lineage>
</organism>
<dbReference type="GO" id="GO:0006189">
    <property type="term" value="P:'de novo' IMP biosynthetic process"/>
    <property type="evidence" value="ECO:0007669"/>
    <property type="project" value="TreeGrafter"/>
</dbReference>
<gene>
    <name evidence="2" type="ORF">ADK37_11550</name>
</gene>
<dbReference type="AlphaFoldDB" id="A0A0L8LFN2"/>
<dbReference type="GO" id="GO:0003937">
    <property type="term" value="F:IMP cyclohydrolase activity"/>
    <property type="evidence" value="ECO:0007669"/>
    <property type="project" value="InterPro"/>
</dbReference>
<dbReference type="InterPro" id="IPR002695">
    <property type="entry name" value="PurH-like"/>
</dbReference>
<dbReference type="InterPro" id="IPR011607">
    <property type="entry name" value="MGS-like_dom"/>
</dbReference>
<protein>
    <submittedName>
        <fullName evidence="2">Phosphoribosylaminoimidazolecarboxamide formyltransferase</fullName>
    </submittedName>
</protein>
<sequence length="193" mass="20499">MLAILAVSDKRNIATLAGGLLRLGWDVVATEGTHRLLRNEGHDVGRVADLAGVPTLLGGRVKTLTLSVMGGILARDTETDLKEIAEYGIPRVDLVCCNYYILPELVDGMDLTAFRERVDIGGPAMLRGAAKNCEHVIPLSDPDDYEQVLGLLGQEGGAASAVPMSHRLRLAEKAFEISAAYDASVSALFGAQA</sequence>
<dbReference type="OrthoDB" id="9802065at2"/>
<dbReference type="Pfam" id="PF02142">
    <property type="entry name" value="MGS"/>
    <property type="match status" value="1"/>
</dbReference>
<proteinExistence type="predicted"/>
<dbReference type="PANTHER" id="PTHR11692">
    <property type="entry name" value="BIFUNCTIONAL PURINE BIOSYNTHESIS PROTEIN PURH"/>
    <property type="match status" value="1"/>
</dbReference>
<dbReference type="RefSeq" id="WP_030038113.1">
    <property type="nucleotide sequence ID" value="NZ_KL575586.1"/>
</dbReference>
<accession>A0A0L8LFN2</accession>
<keyword evidence="2" id="KW-0808">Transferase</keyword>
<dbReference type="PANTHER" id="PTHR11692:SF0">
    <property type="entry name" value="BIFUNCTIONAL PURINE BIOSYNTHESIS PROTEIN ATIC"/>
    <property type="match status" value="1"/>
</dbReference>
<dbReference type="SMART" id="SM00851">
    <property type="entry name" value="MGS"/>
    <property type="match status" value="1"/>
</dbReference>
<dbReference type="Pfam" id="PF01808">
    <property type="entry name" value="AICARFT_IMPCHas"/>
    <property type="match status" value="1"/>
</dbReference>
<evidence type="ECO:0000313" key="3">
    <source>
        <dbReference type="Proteomes" id="UP000037251"/>
    </source>
</evidence>
<evidence type="ECO:0000259" key="1">
    <source>
        <dbReference type="PROSITE" id="PS51855"/>
    </source>
</evidence>
<dbReference type="EMBL" id="LGUS01000116">
    <property type="protein sequence ID" value="KOG37058.1"/>
    <property type="molecule type" value="Genomic_DNA"/>
</dbReference>
<dbReference type="GO" id="GO:0004643">
    <property type="term" value="F:phosphoribosylaminoimidazolecarboxamide formyltransferase activity"/>
    <property type="evidence" value="ECO:0007669"/>
    <property type="project" value="InterPro"/>
</dbReference>
<reference evidence="3" key="1">
    <citation type="submission" date="2015-07" db="EMBL/GenBank/DDBJ databases">
        <authorList>
            <person name="Ju K.-S."/>
            <person name="Doroghazi J.R."/>
            <person name="Metcalf W.W."/>
        </authorList>
    </citation>
    <scope>NUCLEOTIDE SEQUENCE [LARGE SCALE GENOMIC DNA]</scope>
    <source>
        <strain evidence="3">NRRL 2290</strain>
    </source>
</reference>
<evidence type="ECO:0000313" key="2">
    <source>
        <dbReference type="EMBL" id="KOG37058.1"/>
    </source>
</evidence>
<feature type="domain" description="MGS-like" evidence="1">
    <location>
        <begin position="1"/>
        <end position="140"/>
    </location>
</feature>
<dbReference type="Gene3D" id="3.40.50.1380">
    <property type="entry name" value="Methylglyoxal synthase-like domain"/>
    <property type="match status" value="1"/>
</dbReference>
<comment type="caution">
    <text evidence="2">The sequence shown here is derived from an EMBL/GenBank/DDBJ whole genome shotgun (WGS) entry which is preliminary data.</text>
</comment>
<name>A0A0L8LFN2_9ACTN</name>
<dbReference type="STRING" id="67356.AQJ84_23270"/>
<dbReference type="GO" id="GO:0005829">
    <property type="term" value="C:cytosol"/>
    <property type="evidence" value="ECO:0007669"/>
    <property type="project" value="TreeGrafter"/>
</dbReference>
<dbReference type="eggNOG" id="COG0138">
    <property type="taxonomic scope" value="Bacteria"/>
</dbReference>